<dbReference type="Proteomes" id="UP000230750">
    <property type="component" value="Unassembled WGS sequence"/>
</dbReference>
<dbReference type="GO" id="GO:0016020">
    <property type="term" value="C:membrane"/>
    <property type="evidence" value="ECO:0007669"/>
    <property type="project" value="UniProtKB-SubCell"/>
</dbReference>
<name>A0A2G8KRM9_STIJA</name>
<feature type="transmembrane region" description="Helical" evidence="6">
    <location>
        <begin position="159"/>
        <end position="183"/>
    </location>
</feature>
<evidence type="ECO:0000256" key="5">
    <source>
        <dbReference type="SAM" id="MobiDB-lite"/>
    </source>
</evidence>
<protein>
    <recommendedName>
        <fullName evidence="11">Neuronal acetylcholine receptor subunit alpha-10-like</fullName>
    </recommendedName>
</protein>
<dbReference type="STRING" id="307972.A0A2G8KRM9"/>
<feature type="region of interest" description="Disordered" evidence="5">
    <location>
        <begin position="304"/>
        <end position="327"/>
    </location>
</feature>
<evidence type="ECO:0000313" key="10">
    <source>
        <dbReference type="Proteomes" id="UP000230750"/>
    </source>
</evidence>
<dbReference type="EMBL" id="MRZV01000412">
    <property type="protein sequence ID" value="PIK50590.1"/>
    <property type="molecule type" value="Genomic_DNA"/>
</dbReference>
<feature type="compositionally biased region" description="Polar residues" evidence="5">
    <location>
        <begin position="311"/>
        <end position="321"/>
    </location>
</feature>
<keyword evidence="4 6" id="KW-0472">Membrane</keyword>
<dbReference type="InterPro" id="IPR006029">
    <property type="entry name" value="Neurotrans-gated_channel_TM"/>
</dbReference>
<evidence type="ECO:0000256" key="6">
    <source>
        <dbReference type="SAM" id="Phobius"/>
    </source>
</evidence>
<feature type="transmembrane region" description="Helical" evidence="6">
    <location>
        <begin position="222"/>
        <end position="246"/>
    </location>
</feature>
<dbReference type="InterPro" id="IPR018000">
    <property type="entry name" value="Neurotransmitter_ion_chnl_CS"/>
</dbReference>
<dbReference type="InterPro" id="IPR006201">
    <property type="entry name" value="Neur_channel"/>
</dbReference>
<keyword evidence="10" id="KW-1185">Reference proteome</keyword>
<organism evidence="9 10">
    <name type="scientific">Stichopus japonicus</name>
    <name type="common">Sea cucumber</name>
    <dbReference type="NCBI Taxonomy" id="307972"/>
    <lineage>
        <taxon>Eukaryota</taxon>
        <taxon>Metazoa</taxon>
        <taxon>Echinodermata</taxon>
        <taxon>Eleutherozoa</taxon>
        <taxon>Echinozoa</taxon>
        <taxon>Holothuroidea</taxon>
        <taxon>Aspidochirotacea</taxon>
        <taxon>Aspidochirotida</taxon>
        <taxon>Stichopodidae</taxon>
        <taxon>Apostichopus</taxon>
    </lineage>
</organism>
<evidence type="ECO:0000256" key="3">
    <source>
        <dbReference type="ARBA" id="ARBA00022989"/>
    </source>
</evidence>
<dbReference type="GO" id="GO:0004888">
    <property type="term" value="F:transmembrane signaling receptor activity"/>
    <property type="evidence" value="ECO:0007669"/>
    <property type="project" value="InterPro"/>
</dbReference>
<accession>A0A2G8KRM9</accession>
<dbReference type="InterPro" id="IPR038050">
    <property type="entry name" value="Neuro_actylchol_rec"/>
</dbReference>
<dbReference type="SUPFAM" id="SSF63712">
    <property type="entry name" value="Nicotinic receptor ligand binding domain-like"/>
    <property type="match status" value="1"/>
</dbReference>
<evidence type="ECO:0000256" key="2">
    <source>
        <dbReference type="ARBA" id="ARBA00022692"/>
    </source>
</evidence>
<dbReference type="CDD" id="cd19051">
    <property type="entry name" value="LGIC_TM_cation"/>
    <property type="match status" value="1"/>
</dbReference>
<dbReference type="OrthoDB" id="5975154at2759"/>
<evidence type="ECO:0008006" key="11">
    <source>
        <dbReference type="Google" id="ProtNLM"/>
    </source>
</evidence>
<keyword evidence="2 6" id="KW-0812">Transmembrane</keyword>
<feature type="domain" description="Neurotransmitter-gated ion-channel ligand-binding" evidence="7">
    <location>
        <begin position="42"/>
        <end position="157"/>
    </location>
</feature>
<reference evidence="9 10" key="1">
    <citation type="journal article" date="2017" name="PLoS Biol.">
        <title>The sea cucumber genome provides insights into morphological evolution and visceral regeneration.</title>
        <authorList>
            <person name="Zhang X."/>
            <person name="Sun L."/>
            <person name="Yuan J."/>
            <person name="Sun Y."/>
            <person name="Gao Y."/>
            <person name="Zhang L."/>
            <person name="Li S."/>
            <person name="Dai H."/>
            <person name="Hamel J.F."/>
            <person name="Liu C."/>
            <person name="Yu Y."/>
            <person name="Liu S."/>
            <person name="Lin W."/>
            <person name="Guo K."/>
            <person name="Jin S."/>
            <person name="Xu P."/>
            <person name="Storey K.B."/>
            <person name="Huan P."/>
            <person name="Zhang T."/>
            <person name="Zhou Y."/>
            <person name="Zhang J."/>
            <person name="Lin C."/>
            <person name="Li X."/>
            <person name="Xing L."/>
            <person name="Huo D."/>
            <person name="Sun M."/>
            <person name="Wang L."/>
            <person name="Mercier A."/>
            <person name="Li F."/>
            <person name="Yang H."/>
            <person name="Xiang J."/>
        </authorList>
    </citation>
    <scope>NUCLEOTIDE SEQUENCE [LARGE SCALE GENOMIC DNA]</scope>
    <source>
        <strain evidence="9">Shaxun</strain>
        <tissue evidence="9">Muscle</tissue>
    </source>
</reference>
<dbReference type="InterPro" id="IPR036734">
    <property type="entry name" value="Neur_chan_lig-bd_sf"/>
</dbReference>
<dbReference type="AlphaFoldDB" id="A0A2G8KRM9"/>
<dbReference type="Gene3D" id="1.20.58.390">
    <property type="entry name" value="Neurotransmitter-gated ion-channel transmembrane domain"/>
    <property type="match status" value="1"/>
</dbReference>
<comment type="subcellular location">
    <subcellularLocation>
        <location evidence="1">Membrane</location>
        <topology evidence="1">Multi-pass membrane protein</topology>
    </subcellularLocation>
</comment>
<dbReference type="InterPro" id="IPR036719">
    <property type="entry name" value="Neuro-gated_channel_TM_sf"/>
</dbReference>
<feature type="domain" description="Neurotransmitter-gated ion-channel transmembrane" evidence="8">
    <location>
        <begin position="164"/>
        <end position="428"/>
    </location>
</feature>
<evidence type="ECO:0000256" key="1">
    <source>
        <dbReference type="ARBA" id="ARBA00004141"/>
    </source>
</evidence>
<evidence type="ECO:0000259" key="8">
    <source>
        <dbReference type="Pfam" id="PF02932"/>
    </source>
</evidence>
<evidence type="ECO:0000313" key="9">
    <source>
        <dbReference type="EMBL" id="PIK50590.1"/>
    </source>
</evidence>
<dbReference type="PANTHER" id="PTHR18945">
    <property type="entry name" value="NEUROTRANSMITTER GATED ION CHANNEL"/>
    <property type="match status" value="1"/>
</dbReference>
<dbReference type="GO" id="GO:0005230">
    <property type="term" value="F:extracellular ligand-gated monoatomic ion channel activity"/>
    <property type="evidence" value="ECO:0007669"/>
    <property type="project" value="InterPro"/>
</dbReference>
<comment type="caution">
    <text evidence="9">The sequence shown here is derived from an EMBL/GenBank/DDBJ whole genome shotgun (WGS) entry which is preliminary data.</text>
</comment>
<dbReference type="Pfam" id="PF02931">
    <property type="entry name" value="Neur_chan_LBD"/>
    <property type="match status" value="1"/>
</dbReference>
<feature type="transmembrane region" description="Helical" evidence="6">
    <location>
        <begin position="408"/>
        <end position="428"/>
    </location>
</feature>
<dbReference type="FunFam" id="2.70.170.10:FF:000060">
    <property type="entry name" value="Nicotinic acetylcholine receptor subunit alpha4"/>
    <property type="match status" value="1"/>
</dbReference>
<feature type="transmembrane region" description="Helical" evidence="6">
    <location>
        <begin position="189"/>
        <end position="210"/>
    </location>
</feature>
<evidence type="ECO:0000256" key="4">
    <source>
        <dbReference type="ARBA" id="ARBA00023136"/>
    </source>
</evidence>
<proteinExistence type="predicted"/>
<dbReference type="PROSITE" id="PS00236">
    <property type="entry name" value="NEUROTR_ION_CHANNEL"/>
    <property type="match status" value="1"/>
</dbReference>
<gene>
    <name evidence="9" type="ORF">BSL78_12517</name>
</gene>
<dbReference type="Pfam" id="PF02932">
    <property type="entry name" value="Neur_chan_memb"/>
    <property type="match status" value="1"/>
</dbReference>
<dbReference type="SUPFAM" id="SSF90112">
    <property type="entry name" value="Neurotransmitter-gated ion-channel transmembrane pore"/>
    <property type="match status" value="1"/>
</dbReference>
<dbReference type="InterPro" id="IPR006202">
    <property type="entry name" value="Neur_chan_lig-bd"/>
</dbReference>
<dbReference type="Gene3D" id="2.70.170.10">
    <property type="entry name" value="Neurotransmitter-gated ion-channel ligand-binding domain"/>
    <property type="match status" value="1"/>
</dbReference>
<keyword evidence="3 6" id="KW-1133">Transmembrane helix</keyword>
<feature type="transmembrane region" description="Helical" evidence="6">
    <location>
        <begin position="258"/>
        <end position="276"/>
    </location>
</feature>
<sequence length="436" mass="49857">MHNGSGPFSPTSVEEPFNFPILTFESYARHCGGGEANQDCNERYTNVEKKRTIPLIVHFDGNVILLTPQIYTTHCKMNLTYYPFDSQVCLLKFGSWAYDGTQVNVSSLVEQAESSSYLHNGEWDLTKVSFQRHVAYYSCCPEPYPDVEYTLQLTRRPWFYIWNLIVPFITITILSSFAFFIPPESGEKVSLAVTSLLSLVVFTQLVLNTIPAASDGTQPIIGMYFVISVIVLSIVVVLSVVSLHAYHKKDSGQHVPPLVRFIVLTCMGTICVRLKCLQIQSPELEPHPSSRLWNPDNNAHLPQNWMKDSGKNLNRTRNISSQKRRNEEDISVVDSDREFPIFSPLSLRKGTTTCRSSRHDEREAGSVLLRIEAMLKNFLQHRTEKKRQDDQNNFLETRSREWIEVSRVFDRFLLIVFTSLFCILPIIISLKCSSML</sequence>
<evidence type="ECO:0000259" key="7">
    <source>
        <dbReference type="Pfam" id="PF02931"/>
    </source>
</evidence>